<evidence type="ECO:0000313" key="10">
    <source>
        <dbReference type="EMBL" id="UYU66332.1"/>
    </source>
</evidence>
<evidence type="ECO:0000313" key="8">
    <source>
        <dbReference type="EMBL" id="RHD80068.1"/>
    </source>
</evidence>
<dbReference type="Proteomes" id="UP001200544">
    <property type="component" value="Unassembled WGS sequence"/>
</dbReference>
<dbReference type="EMBL" id="WCRY01000001">
    <property type="protein sequence ID" value="KAB4488127.1"/>
    <property type="molecule type" value="Genomic_DNA"/>
</dbReference>
<dbReference type="InterPro" id="IPR013320">
    <property type="entry name" value="ConA-like_dom_sf"/>
</dbReference>
<dbReference type="EMBL" id="WCRW01000011">
    <property type="protein sequence ID" value="KAB4454510.1"/>
    <property type="molecule type" value="Genomic_DNA"/>
</dbReference>
<feature type="chain" id="PRO_5002966841" evidence="1">
    <location>
        <begin position="20"/>
        <end position="376"/>
    </location>
</feature>
<protein>
    <submittedName>
        <fullName evidence="9">DUF4972 domain-containing protein</fullName>
    </submittedName>
</protein>
<evidence type="ECO:0000313" key="5">
    <source>
        <dbReference type="EMBL" id="KAB4488127.1"/>
    </source>
</evidence>
<dbReference type="Proteomes" id="UP001217776">
    <property type="component" value="Unassembled WGS sequence"/>
</dbReference>
<dbReference type="GO" id="GO:0004553">
    <property type="term" value="F:hydrolase activity, hydrolyzing O-glycosyl compounds"/>
    <property type="evidence" value="ECO:0007669"/>
    <property type="project" value="UniProtKB-ARBA"/>
</dbReference>
<reference evidence="13 14" key="2">
    <citation type="journal article" date="2019" name="Nat. Med.">
        <title>A library of human gut bacterial isolates paired with longitudinal multiomics data enables mechanistic microbiome research.</title>
        <authorList>
            <person name="Poyet M."/>
            <person name="Groussin M."/>
            <person name="Gibbons S.M."/>
            <person name="Avila-Pacheco J."/>
            <person name="Jiang X."/>
            <person name="Kearney S.M."/>
            <person name="Perrotta A.R."/>
            <person name="Berdy B."/>
            <person name="Zhao S."/>
            <person name="Lieberman T.D."/>
            <person name="Swanson P.K."/>
            <person name="Smith M."/>
            <person name="Roesemann S."/>
            <person name="Alexander J.E."/>
            <person name="Rich S.A."/>
            <person name="Livny J."/>
            <person name="Vlamakis H."/>
            <person name="Clish C."/>
            <person name="Bullock K."/>
            <person name="Deik A."/>
            <person name="Scott J."/>
            <person name="Pierce K.A."/>
            <person name="Xavier R.J."/>
            <person name="Alm E.J."/>
        </authorList>
    </citation>
    <scope>NUCLEOTIDE SEQUENCE [LARGE SCALE GENOMIC DNA]</scope>
    <source>
        <strain evidence="4 16">BIOML-A156</strain>
        <strain evidence="3 13">BIOML-A160</strain>
        <strain evidence="5 14">BIOML-A162</strain>
        <strain evidence="2 15">BIOML-A188</strain>
    </source>
</reference>
<sequence>MKNRYSIRLLVIVFLSAFAMGICYSCSDDDGEGVKVYEYREQIGKKIKVLTDLQAESQFGLREGMYPETSRAILEDAIAKLKDFLQTIKEAGVAEARIPEETARLLKESDEKIAEFKATVRTEDLLVPAELEVSGKNGGYIDFGAHPEYSTFGEVGKQAFTVEFWVKLKDVEGFFYLISTFTDDDTNNHERKGWCVNSYNYGGNNMRMTYGMGFNDLMEPAFGFATVNEWVHLAVVTDETGVDGEMNGGRPVMTKMYMNGELKLSTTSHQDASKPYASNDSNVPMVAFGGMSATGNRIGDKGANGSMKHLHIWRTAKTQDEIRRLMEHPENVTGEEDDLVCGWTFAKMALDDQEIKDLTGKYTAKLVGDYRWIELE</sequence>
<reference evidence="11 12" key="1">
    <citation type="submission" date="2018-08" db="EMBL/GenBank/DDBJ databases">
        <title>A genome reference for cultivated species of the human gut microbiota.</title>
        <authorList>
            <person name="Zou Y."/>
            <person name="Xue W."/>
            <person name="Luo G."/>
        </authorList>
    </citation>
    <scope>NUCLEOTIDE SEQUENCE [LARGE SCALE GENOMIC DNA]</scope>
    <source>
        <strain evidence="9 11">AF37-12</strain>
        <strain evidence="8 12">AM30-26</strain>
    </source>
</reference>
<evidence type="ECO:0000313" key="16">
    <source>
        <dbReference type="Proteomes" id="UP000488521"/>
    </source>
</evidence>
<dbReference type="EMBL" id="QSJP01000040">
    <property type="protein sequence ID" value="RHD80068.1"/>
    <property type="molecule type" value="Genomic_DNA"/>
</dbReference>
<dbReference type="EMBL" id="JAHYQA010000002">
    <property type="protein sequence ID" value="MCE9236748.1"/>
    <property type="molecule type" value="Genomic_DNA"/>
</dbReference>
<dbReference type="EMBL" id="JAQNVG010000052">
    <property type="protein sequence ID" value="MDC2238523.1"/>
    <property type="molecule type" value="Genomic_DNA"/>
</dbReference>
<evidence type="ECO:0000313" key="3">
    <source>
        <dbReference type="EMBL" id="KAB4454510.1"/>
    </source>
</evidence>
<evidence type="ECO:0000313" key="7">
    <source>
        <dbReference type="EMBL" id="MDC2238523.1"/>
    </source>
</evidence>
<dbReference type="GO" id="GO:0005975">
    <property type="term" value="P:carbohydrate metabolic process"/>
    <property type="evidence" value="ECO:0007669"/>
    <property type="project" value="UniProtKB-ARBA"/>
</dbReference>
<evidence type="ECO:0000313" key="15">
    <source>
        <dbReference type="Proteomes" id="UP000440614"/>
    </source>
</evidence>
<dbReference type="EMBL" id="CP083680">
    <property type="protein sequence ID" value="UYU66332.1"/>
    <property type="molecule type" value="Genomic_DNA"/>
</dbReference>
<dbReference type="AlphaFoldDB" id="A0A139K2A0"/>
<evidence type="ECO:0000313" key="11">
    <source>
        <dbReference type="Proteomes" id="UP000283616"/>
    </source>
</evidence>
<dbReference type="DNASU" id="1074630"/>
<evidence type="ECO:0000313" key="9">
    <source>
        <dbReference type="EMBL" id="RHL54179.1"/>
    </source>
</evidence>
<dbReference type="EMBL" id="WCSY01000028">
    <property type="protein sequence ID" value="KAB4306616.1"/>
    <property type="molecule type" value="Genomic_DNA"/>
</dbReference>
<organism evidence="9 11">
    <name type="scientific">Bacteroides thetaiotaomicron</name>
    <dbReference type="NCBI Taxonomy" id="818"/>
    <lineage>
        <taxon>Bacteria</taxon>
        <taxon>Pseudomonadati</taxon>
        <taxon>Bacteroidota</taxon>
        <taxon>Bacteroidia</taxon>
        <taxon>Bacteroidales</taxon>
        <taxon>Bacteroidaceae</taxon>
        <taxon>Bacteroides</taxon>
    </lineage>
</organism>
<evidence type="ECO:0000256" key="1">
    <source>
        <dbReference type="SAM" id="SignalP"/>
    </source>
</evidence>
<dbReference type="Proteomes" id="UP000436858">
    <property type="component" value="Unassembled WGS sequence"/>
</dbReference>
<keyword evidence="1" id="KW-0732">Signal</keyword>
<dbReference type="Proteomes" id="UP000488521">
    <property type="component" value="Unassembled WGS sequence"/>
</dbReference>
<evidence type="ECO:0000313" key="17">
    <source>
        <dbReference type="Proteomes" id="UP001156218"/>
    </source>
</evidence>
<dbReference type="Proteomes" id="UP000436825">
    <property type="component" value="Unassembled WGS sequence"/>
</dbReference>
<reference evidence="7" key="5">
    <citation type="submission" date="2022-10" db="EMBL/GenBank/DDBJ databases">
        <title>Human gut microbiome strain richness.</title>
        <authorList>
            <person name="Chen-Liaw A."/>
        </authorList>
    </citation>
    <scope>NUCLEOTIDE SEQUENCE</scope>
    <source>
        <strain evidence="7">1001283st1_A3_1001283B150304_161114</strain>
    </source>
</reference>
<accession>C6IM39</accession>
<reference evidence="10 17" key="3">
    <citation type="submission" date="2021-06" db="EMBL/GenBank/DDBJ databases">
        <title>Interrogation of the integrated mobile genetic elements in gut-associated Bacteroides with a consensus prediction approach.</title>
        <authorList>
            <person name="Campbell D.E."/>
            <person name="Leigh J.R."/>
            <person name="Kim T."/>
            <person name="England W."/>
            <person name="Whitaker R.J."/>
            <person name="Degnan P.H."/>
        </authorList>
    </citation>
    <scope>NUCLEOTIDE SEQUENCE [LARGE SCALE GENOMIC DNA]</scope>
    <source>
        <strain evidence="10 17">WAL8669</strain>
    </source>
</reference>
<dbReference type="Gene3D" id="2.60.120.200">
    <property type="match status" value="1"/>
</dbReference>
<dbReference type="InterPro" id="IPR032510">
    <property type="entry name" value="DUF4972"/>
</dbReference>
<dbReference type="EMBL" id="WCRS01000003">
    <property type="protein sequence ID" value="KAB4477037.1"/>
    <property type="molecule type" value="Genomic_DNA"/>
</dbReference>
<dbReference type="Pfam" id="PF16342">
    <property type="entry name" value="DUF4972"/>
    <property type="match status" value="1"/>
</dbReference>
<evidence type="ECO:0000313" key="14">
    <source>
        <dbReference type="Proteomes" id="UP000436858"/>
    </source>
</evidence>
<dbReference type="Proteomes" id="UP000440614">
    <property type="component" value="Unassembled WGS sequence"/>
</dbReference>
<name>A0A139K2A0_BACT4</name>
<evidence type="ECO:0000313" key="12">
    <source>
        <dbReference type="Proteomes" id="UP000284785"/>
    </source>
</evidence>
<dbReference type="RefSeq" id="WP_008764132.1">
    <property type="nucleotide sequence ID" value="NZ_BAABXH010000002.1"/>
</dbReference>
<dbReference type="Pfam" id="PF13385">
    <property type="entry name" value="Laminin_G_3"/>
    <property type="match status" value="1"/>
</dbReference>
<dbReference type="GeneID" id="60925035"/>
<dbReference type="SUPFAM" id="SSF49899">
    <property type="entry name" value="Concanavalin A-like lectins/glucanases"/>
    <property type="match status" value="1"/>
</dbReference>
<evidence type="ECO:0000313" key="2">
    <source>
        <dbReference type="EMBL" id="KAB4306616.1"/>
    </source>
</evidence>
<proteinExistence type="predicted"/>
<evidence type="ECO:0000313" key="6">
    <source>
        <dbReference type="EMBL" id="MCE9236748.1"/>
    </source>
</evidence>
<reference evidence="6" key="4">
    <citation type="submission" date="2021-07" db="EMBL/GenBank/DDBJ databases">
        <title>Comparative genomics of Bacteroides fragilis group isolates reveals species-dependent resistance mechanisms and validates clinical tools for resistance prediction.</title>
        <authorList>
            <person name="Wallace M.J."/>
            <person name="Jean S."/>
            <person name="Wallace M.A."/>
            <person name="Carey-Ann B.D."/>
            <person name="Dantas G."/>
        </authorList>
    </citation>
    <scope>NUCLEOTIDE SEQUENCE</scope>
    <source>
        <strain evidence="6">BJH_160</strain>
    </source>
</reference>
<dbReference type="EMBL" id="QROV01000030">
    <property type="protein sequence ID" value="RHL54179.1"/>
    <property type="molecule type" value="Genomic_DNA"/>
</dbReference>
<evidence type="ECO:0000313" key="13">
    <source>
        <dbReference type="Proteomes" id="UP000436825"/>
    </source>
</evidence>
<dbReference type="Proteomes" id="UP000283616">
    <property type="component" value="Unassembled WGS sequence"/>
</dbReference>
<evidence type="ECO:0000313" key="4">
    <source>
        <dbReference type="EMBL" id="KAB4477037.1"/>
    </source>
</evidence>
<dbReference type="Proteomes" id="UP000284785">
    <property type="component" value="Unassembled WGS sequence"/>
</dbReference>
<gene>
    <name evidence="9" type="ORF">DW011_21045</name>
    <name evidence="8" type="ORF">DW780_26475</name>
    <name evidence="4" type="ORF">GAN59_07650</name>
    <name evidence="3" type="ORF">GAN75_16710</name>
    <name evidence="5" type="ORF">GAN91_01640</name>
    <name evidence="2" type="ORF">GAO51_23350</name>
    <name evidence="6" type="ORF">K0H07_06185</name>
    <name evidence="10" type="ORF">KQP68_22700</name>
    <name evidence="7" type="ORF">PO127_22530</name>
</gene>
<feature type="signal peptide" evidence="1">
    <location>
        <begin position="1"/>
        <end position="19"/>
    </location>
</feature>
<dbReference type="Proteomes" id="UP001156218">
    <property type="component" value="Chromosome"/>
</dbReference>
<accession>A0A139K2A0</accession>